<gene>
    <name evidence="2" type="ORF">GSLYS_00002368001</name>
</gene>
<accession>A0AAV2H3T3</accession>
<feature type="compositionally biased region" description="Basic and acidic residues" evidence="1">
    <location>
        <begin position="259"/>
        <end position="269"/>
    </location>
</feature>
<feature type="region of interest" description="Disordered" evidence="1">
    <location>
        <begin position="1"/>
        <end position="46"/>
    </location>
</feature>
<sequence length="351" mass="39454">MISRGNNKIPDRRTLLTRSRVSGRKTGPSHLASHRGRDPVTDLNENEKRGEHVELLEFEWPDLPPLNSMENAVCRSAVSRGINYSPAVAKGRNVINSRYRTDLRARLQDHHPRDYLQVKDSPVTTSSTTLHLAPNRPANELTSRRDRPAQVQLNADSESIRRAYVRSAPSGGNRQGLGYGLHPRRPTKSVSLFLPTRNDQKINHLNRLNQEGDDVNTQDLALNLSMHDKTGCIVSSHTSHGDRLSLTTQPPSDGSNRPDTTHKLSEETPHPATCVSEPGVIMETSKAWPKQLQTMSYEDLCAILSSKVKRSDIPQPMVSPYLALDANQRIWDWLHSDEQLDEFDHFMSMCG</sequence>
<evidence type="ECO:0000256" key="1">
    <source>
        <dbReference type="SAM" id="MobiDB-lite"/>
    </source>
</evidence>
<organism evidence="2 3">
    <name type="scientific">Lymnaea stagnalis</name>
    <name type="common">Great pond snail</name>
    <name type="synonym">Helix stagnalis</name>
    <dbReference type="NCBI Taxonomy" id="6523"/>
    <lineage>
        <taxon>Eukaryota</taxon>
        <taxon>Metazoa</taxon>
        <taxon>Spiralia</taxon>
        <taxon>Lophotrochozoa</taxon>
        <taxon>Mollusca</taxon>
        <taxon>Gastropoda</taxon>
        <taxon>Heterobranchia</taxon>
        <taxon>Euthyneura</taxon>
        <taxon>Panpulmonata</taxon>
        <taxon>Hygrophila</taxon>
        <taxon>Lymnaeoidea</taxon>
        <taxon>Lymnaeidae</taxon>
        <taxon>Lymnaea</taxon>
    </lineage>
</organism>
<feature type="compositionally biased region" description="Polar residues" evidence="1">
    <location>
        <begin position="245"/>
        <end position="258"/>
    </location>
</feature>
<feature type="compositionally biased region" description="Basic and acidic residues" evidence="1">
    <location>
        <begin position="35"/>
        <end position="46"/>
    </location>
</feature>
<protein>
    <submittedName>
        <fullName evidence="2">Uncharacterized protein</fullName>
    </submittedName>
</protein>
<dbReference type="EMBL" id="CAXITT010000028">
    <property type="protein sequence ID" value="CAL1528198.1"/>
    <property type="molecule type" value="Genomic_DNA"/>
</dbReference>
<dbReference type="Proteomes" id="UP001497497">
    <property type="component" value="Unassembled WGS sequence"/>
</dbReference>
<evidence type="ECO:0000313" key="2">
    <source>
        <dbReference type="EMBL" id="CAL1528198.1"/>
    </source>
</evidence>
<evidence type="ECO:0000313" key="3">
    <source>
        <dbReference type="Proteomes" id="UP001497497"/>
    </source>
</evidence>
<comment type="caution">
    <text evidence="2">The sequence shown here is derived from an EMBL/GenBank/DDBJ whole genome shotgun (WGS) entry which is preliminary data.</text>
</comment>
<keyword evidence="3" id="KW-1185">Reference proteome</keyword>
<feature type="region of interest" description="Disordered" evidence="1">
    <location>
        <begin position="233"/>
        <end position="272"/>
    </location>
</feature>
<feature type="region of interest" description="Disordered" evidence="1">
    <location>
        <begin position="114"/>
        <end position="146"/>
    </location>
</feature>
<reference evidence="2 3" key="1">
    <citation type="submission" date="2024-04" db="EMBL/GenBank/DDBJ databases">
        <authorList>
            <consortium name="Genoscope - CEA"/>
            <person name="William W."/>
        </authorList>
    </citation>
    <scope>NUCLEOTIDE SEQUENCE [LARGE SCALE GENOMIC DNA]</scope>
</reference>
<name>A0AAV2H3T3_LYMST</name>
<dbReference type="AlphaFoldDB" id="A0AAV2H3T3"/>
<proteinExistence type="predicted"/>